<evidence type="ECO:0000256" key="2">
    <source>
        <dbReference type="ARBA" id="ARBA00022692"/>
    </source>
</evidence>
<gene>
    <name evidence="6" type="ORF">FN960_19200</name>
</gene>
<evidence type="ECO:0000313" key="6">
    <source>
        <dbReference type="EMBL" id="TSB44846.1"/>
    </source>
</evidence>
<feature type="transmembrane region" description="Helical" evidence="5">
    <location>
        <begin position="70"/>
        <end position="87"/>
    </location>
</feature>
<dbReference type="PANTHER" id="PTHR33514:SF13">
    <property type="entry name" value="PROTEIN ABCI12, CHLOROPLASTIC"/>
    <property type="match status" value="1"/>
</dbReference>
<evidence type="ECO:0000256" key="1">
    <source>
        <dbReference type="ARBA" id="ARBA00004141"/>
    </source>
</evidence>
<evidence type="ECO:0000256" key="5">
    <source>
        <dbReference type="SAM" id="Phobius"/>
    </source>
</evidence>
<evidence type="ECO:0000256" key="3">
    <source>
        <dbReference type="ARBA" id="ARBA00022989"/>
    </source>
</evidence>
<evidence type="ECO:0000313" key="7">
    <source>
        <dbReference type="Proteomes" id="UP000318521"/>
    </source>
</evidence>
<dbReference type="GO" id="GO:0005886">
    <property type="term" value="C:plasma membrane"/>
    <property type="evidence" value="ECO:0007669"/>
    <property type="project" value="UniProtKB-ARBA"/>
</dbReference>
<dbReference type="AlphaFoldDB" id="A0A553ZU60"/>
<feature type="transmembrane region" description="Helical" evidence="5">
    <location>
        <begin position="27"/>
        <end position="58"/>
    </location>
</feature>
<protein>
    <submittedName>
        <fullName evidence="6">Energy-coupling factor transporter transmembrane protein EcfT</fullName>
    </submittedName>
</protein>
<keyword evidence="4 5" id="KW-0472">Membrane</keyword>
<feature type="transmembrane region" description="Helical" evidence="5">
    <location>
        <begin position="107"/>
        <end position="129"/>
    </location>
</feature>
<name>A0A553ZU60_9BACI</name>
<dbReference type="PANTHER" id="PTHR33514">
    <property type="entry name" value="PROTEIN ABCI12, CHLOROPLASTIC"/>
    <property type="match status" value="1"/>
</dbReference>
<evidence type="ECO:0000256" key="4">
    <source>
        <dbReference type="ARBA" id="ARBA00023136"/>
    </source>
</evidence>
<organism evidence="6 7">
    <name type="scientific">Alkalicoccobacillus porphyridii</name>
    <dbReference type="NCBI Taxonomy" id="2597270"/>
    <lineage>
        <taxon>Bacteria</taxon>
        <taxon>Bacillati</taxon>
        <taxon>Bacillota</taxon>
        <taxon>Bacilli</taxon>
        <taxon>Bacillales</taxon>
        <taxon>Bacillaceae</taxon>
        <taxon>Alkalicoccobacillus</taxon>
    </lineage>
</organism>
<dbReference type="Proteomes" id="UP000318521">
    <property type="component" value="Unassembled WGS sequence"/>
</dbReference>
<feature type="transmembrane region" description="Helical" evidence="5">
    <location>
        <begin position="247"/>
        <end position="263"/>
    </location>
</feature>
<dbReference type="Pfam" id="PF02361">
    <property type="entry name" value="CbiQ"/>
    <property type="match status" value="1"/>
</dbReference>
<keyword evidence="3 5" id="KW-1133">Transmembrane helix</keyword>
<dbReference type="EMBL" id="VLXZ01000018">
    <property type="protein sequence ID" value="TSB44846.1"/>
    <property type="molecule type" value="Genomic_DNA"/>
</dbReference>
<dbReference type="InterPro" id="IPR003339">
    <property type="entry name" value="ABC/ECF_trnsptr_transmembrane"/>
</dbReference>
<sequence>MVAYSIIGQYVPTNSIIHRLDPRSKTIAVFVLAIVVFMAGNFPALLAMLGGAFVLAAITRIPARFFVRSLKPVLILVGFFFIFHLFFTQEGTELVSLGALTLYSGGVTKGLFVSLRILTLVLFASFLTLTTRTVDLTNGLEKLLSPLKRIKIPTSEFVLMMMIAMRYIPILMEETKRLSMAQAARGADITSGTILSRMKALNPLLLPLIVQSFKQAETMAQAMEARGYRMGAERTQIRLLTWKKADTWTLVFTGMIAAIILITRS</sequence>
<comment type="caution">
    <text evidence="6">The sequence shown here is derived from an EMBL/GenBank/DDBJ whole genome shotgun (WGS) entry which is preliminary data.</text>
</comment>
<dbReference type="OrthoDB" id="8075495at2"/>
<keyword evidence="7" id="KW-1185">Reference proteome</keyword>
<dbReference type="CDD" id="cd16914">
    <property type="entry name" value="EcfT"/>
    <property type="match status" value="1"/>
</dbReference>
<keyword evidence="2 5" id="KW-0812">Transmembrane</keyword>
<proteinExistence type="predicted"/>
<reference evidence="6 7" key="1">
    <citation type="submission" date="2019-07" db="EMBL/GenBank/DDBJ databases">
        <authorList>
            <person name="Park Y.J."/>
            <person name="Jeong S.E."/>
            <person name="Jung H.S."/>
        </authorList>
    </citation>
    <scope>NUCLEOTIDE SEQUENCE [LARGE SCALE GENOMIC DNA]</scope>
    <source>
        <strain evidence="7">P16(2019)</strain>
    </source>
</reference>
<comment type="subcellular location">
    <subcellularLocation>
        <location evidence="1">Membrane</location>
        <topology evidence="1">Multi-pass membrane protein</topology>
    </subcellularLocation>
</comment>
<accession>A0A553ZU60</accession>